<dbReference type="InterPro" id="IPR004464">
    <property type="entry name" value="FBPase_class-2/SBPase"/>
</dbReference>
<evidence type="ECO:0000256" key="4">
    <source>
        <dbReference type="ARBA" id="ARBA00022801"/>
    </source>
</evidence>
<evidence type="ECO:0000313" key="12">
    <source>
        <dbReference type="Proteomes" id="UP000606991"/>
    </source>
</evidence>
<evidence type="ECO:0000256" key="1">
    <source>
        <dbReference type="ARBA" id="ARBA00001273"/>
    </source>
</evidence>
<evidence type="ECO:0000256" key="9">
    <source>
        <dbReference type="PIRSR" id="PIRSR004532-1"/>
    </source>
</evidence>
<evidence type="ECO:0000313" key="11">
    <source>
        <dbReference type="EMBL" id="MBJ7594548.1"/>
    </source>
</evidence>
<feature type="binding site" evidence="10">
    <location>
        <position position="132"/>
    </location>
    <ligand>
        <name>substrate</name>
    </ligand>
</feature>
<evidence type="ECO:0000256" key="5">
    <source>
        <dbReference type="ARBA" id="ARBA00023211"/>
    </source>
</evidence>
<dbReference type="PIRSF" id="PIRSF004532">
    <property type="entry name" value="GlpX"/>
    <property type="match status" value="1"/>
</dbReference>
<feature type="binding site" evidence="10">
    <location>
        <position position="224"/>
    </location>
    <ligand>
        <name>substrate</name>
    </ligand>
</feature>
<dbReference type="EMBL" id="JAEKNS010000074">
    <property type="protein sequence ID" value="MBJ7594548.1"/>
    <property type="molecule type" value="Genomic_DNA"/>
</dbReference>
<evidence type="ECO:0000256" key="3">
    <source>
        <dbReference type="ARBA" id="ARBA00022723"/>
    </source>
</evidence>
<dbReference type="GO" id="GO:0005829">
    <property type="term" value="C:cytosol"/>
    <property type="evidence" value="ECO:0007669"/>
    <property type="project" value="TreeGrafter"/>
</dbReference>
<comment type="similarity">
    <text evidence="2 8">Belongs to the FBPase class 2 family.</text>
</comment>
<dbReference type="RefSeq" id="WP_337310845.1">
    <property type="nucleotide sequence ID" value="NZ_JAEKNS010000074.1"/>
</dbReference>
<feature type="binding site" evidence="10">
    <location>
        <begin position="177"/>
        <end position="179"/>
    </location>
    <ligand>
        <name>substrate</name>
    </ligand>
</feature>
<feature type="binding site" evidence="9">
    <location>
        <position position="101"/>
    </location>
    <ligand>
        <name>Mn(2+)</name>
        <dbReference type="ChEBI" id="CHEBI:29035"/>
        <label>2</label>
    </ligand>
</feature>
<comment type="catalytic activity">
    <reaction evidence="1">
        <text>beta-D-fructose 1,6-bisphosphate + H2O = beta-D-fructose 6-phosphate + phosphate</text>
        <dbReference type="Rhea" id="RHEA:11064"/>
        <dbReference type="ChEBI" id="CHEBI:15377"/>
        <dbReference type="ChEBI" id="CHEBI:32966"/>
        <dbReference type="ChEBI" id="CHEBI:43474"/>
        <dbReference type="ChEBI" id="CHEBI:57634"/>
        <dbReference type="EC" id="3.1.3.11"/>
    </reaction>
</comment>
<accession>A0A934K2R7</accession>
<dbReference type="PANTHER" id="PTHR30447:SF0">
    <property type="entry name" value="FRUCTOSE-1,6-BISPHOSPHATASE 1 CLASS 2-RELATED"/>
    <property type="match status" value="1"/>
</dbReference>
<dbReference type="SUPFAM" id="SSF56655">
    <property type="entry name" value="Carbohydrate phosphatase"/>
    <property type="match status" value="1"/>
</dbReference>
<evidence type="ECO:0000256" key="10">
    <source>
        <dbReference type="PIRSR" id="PIRSR004532-2"/>
    </source>
</evidence>
<proteinExistence type="inferred from homology"/>
<keyword evidence="3 9" id="KW-0479">Metal-binding</keyword>
<dbReference type="PANTHER" id="PTHR30447">
    <property type="entry name" value="FRUCTOSE-1,6-BISPHOSPHATASE CLASS 2"/>
    <property type="match status" value="1"/>
</dbReference>
<dbReference type="Proteomes" id="UP000606991">
    <property type="component" value="Unassembled WGS sequence"/>
</dbReference>
<feature type="binding site" evidence="9">
    <location>
        <position position="227"/>
    </location>
    <ligand>
        <name>Mn(2+)</name>
        <dbReference type="ChEBI" id="CHEBI:29035"/>
        <label>2</label>
    </ligand>
</feature>
<feature type="binding site" evidence="10">
    <location>
        <begin position="101"/>
        <end position="103"/>
    </location>
    <ligand>
        <name>substrate</name>
    </ligand>
</feature>
<gene>
    <name evidence="11" type="primary">glpX</name>
    <name evidence="11" type="ORF">JF886_06730</name>
</gene>
<dbReference type="Gene3D" id="3.30.540.10">
    <property type="entry name" value="Fructose-1,6-Bisphosphatase, subunit A, domain 1"/>
    <property type="match status" value="1"/>
</dbReference>
<evidence type="ECO:0000256" key="8">
    <source>
        <dbReference type="PIRNR" id="PIRNR004532"/>
    </source>
</evidence>
<name>A0A934K2R7_9BACT</name>
<feature type="binding site" evidence="9">
    <location>
        <position position="98"/>
    </location>
    <ligand>
        <name>Mn(2+)</name>
        <dbReference type="ChEBI" id="CHEBI:29035"/>
        <label>2</label>
    </ligand>
</feature>
<dbReference type="GO" id="GO:0006094">
    <property type="term" value="P:gluconeogenesis"/>
    <property type="evidence" value="ECO:0007669"/>
    <property type="project" value="InterPro"/>
</dbReference>
<feature type="binding site" evidence="9">
    <location>
        <position position="70"/>
    </location>
    <ligand>
        <name>Mn(2+)</name>
        <dbReference type="ChEBI" id="CHEBI:29035"/>
        <label>1</label>
    </ligand>
</feature>
<dbReference type="GO" id="GO:0006071">
    <property type="term" value="P:glycerol metabolic process"/>
    <property type="evidence" value="ECO:0007669"/>
    <property type="project" value="InterPro"/>
</dbReference>
<organism evidence="11 12">
    <name type="scientific">Candidatus Aeolococcus gillhamiae</name>
    <dbReference type="NCBI Taxonomy" id="3127015"/>
    <lineage>
        <taxon>Bacteria</taxon>
        <taxon>Bacillati</taxon>
        <taxon>Candidatus Dormiibacterota</taxon>
        <taxon>Candidatus Dormibacteria</taxon>
        <taxon>Candidatus Aeolococcales</taxon>
        <taxon>Candidatus Aeolococcaceae</taxon>
        <taxon>Candidatus Aeolococcus</taxon>
    </lineage>
</organism>
<reference evidence="11 12" key="1">
    <citation type="submission" date="2020-10" db="EMBL/GenBank/DDBJ databases">
        <title>Ca. Dormibacterota MAGs.</title>
        <authorList>
            <person name="Montgomery K."/>
        </authorList>
    </citation>
    <scope>NUCLEOTIDE SEQUENCE [LARGE SCALE GENOMIC DNA]</scope>
    <source>
        <strain evidence="11">SC8812_S17_18</strain>
    </source>
</reference>
<dbReference type="NCBIfam" id="TIGR00330">
    <property type="entry name" value="glpX"/>
    <property type="match status" value="1"/>
</dbReference>
<protein>
    <recommendedName>
        <fullName evidence="8">Fructose-1,6-bisphosphatase</fullName>
    </recommendedName>
</protein>
<keyword evidence="5 9" id="KW-0464">Manganese</keyword>
<feature type="binding site" evidence="10">
    <location>
        <begin position="199"/>
        <end position="201"/>
    </location>
    <ligand>
        <name>substrate</name>
    </ligand>
</feature>
<dbReference type="Gene3D" id="3.40.190.90">
    <property type="match status" value="1"/>
</dbReference>
<dbReference type="CDD" id="cd01516">
    <property type="entry name" value="FBPase_glpX"/>
    <property type="match status" value="1"/>
</dbReference>
<dbReference type="GO" id="GO:0046872">
    <property type="term" value="F:metal ion binding"/>
    <property type="evidence" value="ECO:0007669"/>
    <property type="project" value="UniProtKB-KW"/>
</dbReference>
<evidence type="ECO:0000256" key="7">
    <source>
        <dbReference type="ARBA" id="ARBA00024331"/>
    </source>
</evidence>
<dbReference type="GO" id="GO:0042132">
    <property type="term" value="F:fructose 1,6-bisphosphate 1-phosphatase activity"/>
    <property type="evidence" value="ECO:0007669"/>
    <property type="project" value="UniProtKB-EC"/>
</dbReference>
<dbReference type="AlphaFoldDB" id="A0A934K2R7"/>
<keyword evidence="6 8" id="KW-0119">Carbohydrate metabolism</keyword>
<feature type="binding site" evidence="9">
    <location>
        <position position="46"/>
    </location>
    <ligand>
        <name>Mn(2+)</name>
        <dbReference type="ChEBI" id="CHEBI:29035"/>
        <label>1</label>
    </ligand>
</feature>
<keyword evidence="4 11" id="KW-0378">Hydrolase</keyword>
<evidence type="ECO:0000256" key="2">
    <source>
        <dbReference type="ARBA" id="ARBA00008989"/>
    </source>
</evidence>
<dbReference type="Pfam" id="PF03320">
    <property type="entry name" value="FBPase_glpX"/>
    <property type="match status" value="1"/>
</dbReference>
<dbReference type="FunFam" id="3.40.190.90:FF:000001">
    <property type="entry name" value="Fructose-1,6-bisphosphatase"/>
    <property type="match status" value="1"/>
</dbReference>
<comment type="pathway">
    <text evidence="7">Carbohydrate biosynthesis.</text>
</comment>
<comment type="cofactor">
    <cofactor evidence="9">
        <name>Mn(2+)</name>
        <dbReference type="ChEBI" id="CHEBI:29035"/>
    </cofactor>
</comment>
<sequence length="357" mass="38187">MPPPNLSRDLGTPIDRNIALELVRVTEGAAMSAAPYMGRNRKNDADGAAVDSMRRSLNFVDMDGVVVIGEGEKDEAPMLYIGEQVGNGNPPRVDVAVDPIDGTRLVARGLPGGIATVSLAERGSMFFTHIPYMEKLIVGPKAAKVIDITDTVKNNLKRIAKADDRHIADLTVVVLDRPRHEDLLEEIRSAGARVKLIMDGDVAAGVMAVMEHRTGIDVLMGIGGAPEAVLAACAIKCIGGSMQGRLWLRDSDRAMAEAEGLDAGRVLELDDLVAGDNVFFAATGITDGELLEGVRFLADDRARTQSLVMRSYSGTVRYIDAYHSLAKLRMRREEAEAVGVSALISSKAEGVEELAPG</sequence>
<dbReference type="GO" id="GO:0030388">
    <property type="term" value="P:fructose 1,6-bisphosphate metabolic process"/>
    <property type="evidence" value="ECO:0007669"/>
    <property type="project" value="TreeGrafter"/>
</dbReference>
<evidence type="ECO:0000256" key="6">
    <source>
        <dbReference type="ARBA" id="ARBA00023277"/>
    </source>
</evidence>
<comment type="caution">
    <text evidence="11">The sequence shown here is derived from an EMBL/GenBank/DDBJ whole genome shotgun (WGS) entry which is preliminary data.</text>
</comment>